<dbReference type="GO" id="GO:0070043">
    <property type="term" value="F:rRNA (guanine-N7-)-methyltransferase activity"/>
    <property type="evidence" value="ECO:0007669"/>
    <property type="project" value="UniProtKB-UniRule"/>
</dbReference>
<accession>A0A9X3IRV0</accession>
<sequence length="217" mass="23893">MPEAVAGDARLTGKLQQGAERLGLTLTSEQLRNLMLYLGLLAKWNRAYNLTAIRNTDEMVNLHLLDSLAISQHLGTAQHIIDVGTGPGLPGVVLAIMHPERKFTLLDSNGKKTRFLFQAKTALKLDNVTIVNGRVEAYEPPQPFDMITSRAFASLQDMVQWCRHLLADGGCFLAMKGQFPQDELDALPADIQLQSSLELEVPGVEGQRHLLRLVIGS</sequence>
<evidence type="ECO:0000256" key="2">
    <source>
        <dbReference type="ARBA" id="ARBA00022552"/>
    </source>
</evidence>
<evidence type="ECO:0000256" key="4">
    <source>
        <dbReference type="ARBA" id="ARBA00022679"/>
    </source>
</evidence>
<dbReference type="RefSeq" id="WP_283173454.1">
    <property type="nucleotide sequence ID" value="NZ_JAPNOA010000025.1"/>
</dbReference>
<dbReference type="EC" id="2.1.1.170" evidence="6"/>
<keyword evidence="8" id="KW-1185">Reference proteome</keyword>
<dbReference type="AlphaFoldDB" id="A0A9X3IRV0"/>
<dbReference type="InterPro" id="IPR029063">
    <property type="entry name" value="SAM-dependent_MTases_sf"/>
</dbReference>
<feature type="binding site" evidence="6">
    <location>
        <position position="84"/>
    </location>
    <ligand>
        <name>S-adenosyl-L-methionine</name>
        <dbReference type="ChEBI" id="CHEBI:59789"/>
    </ligand>
</feature>
<evidence type="ECO:0000256" key="1">
    <source>
        <dbReference type="ARBA" id="ARBA00022490"/>
    </source>
</evidence>
<dbReference type="PIRSF" id="PIRSF003078">
    <property type="entry name" value="GidB"/>
    <property type="match status" value="1"/>
</dbReference>
<proteinExistence type="inferred from homology"/>
<dbReference type="NCBIfam" id="TIGR00138">
    <property type="entry name" value="rsmG_gidB"/>
    <property type="match status" value="1"/>
</dbReference>
<evidence type="ECO:0000256" key="6">
    <source>
        <dbReference type="HAMAP-Rule" id="MF_00074"/>
    </source>
</evidence>
<keyword evidence="2 6" id="KW-0698">rRNA processing</keyword>
<dbReference type="Pfam" id="PF02527">
    <property type="entry name" value="GidB"/>
    <property type="match status" value="1"/>
</dbReference>
<dbReference type="Gene3D" id="3.40.50.150">
    <property type="entry name" value="Vaccinia Virus protein VP39"/>
    <property type="match status" value="1"/>
</dbReference>
<keyword evidence="4 6" id="KW-0808">Transferase</keyword>
<feature type="binding site" evidence="6">
    <location>
        <begin position="135"/>
        <end position="136"/>
    </location>
    <ligand>
        <name>S-adenosyl-L-methionine</name>
        <dbReference type="ChEBI" id="CHEBI:59789"/>
    </ligand>
</feature>
<evidence type="ECO:0000313" key="7">
    <source>
        <dbReference type="EMBL" id="MCY0965241.1"/>
    </source>
</evidence>
<reference evidence="7" key="1">
    <citation type="submission" date="2022-11" db="EMBL/GenBank/DDBJ databases">
        <title>Parathalassolutuus dongxingensis gen. nov., sp. nov., a novel member of family Oceanospirillaceae isolated from a coastal shrimp pond in Guangxi, China.</title>
        <authorList>
            <person name="Chen H."/>
        </authorList>
    </citation>
    <scope>NUCLEOTIDE SEQUENCE</scope>
    <source>
        <strain evidence="7">G-43</strain>
    </source>
</reference>
<comment type="function">
    <text evidence="6">Specifically methylates the N7 position of guanine in position 527 of 16S rRNA.</text>
</comment>
<keyword evidence="1 6" id="KW-0963">Cytoplasm</keyword>
<dbReference type="EMBL" id="JAPNOA010000025">
    <property type="protein sequence ID" value="MCY0965241.1"/>
    <property type="molecule type" value="Genomic_DNA"/>
</dbReference>
<comment type="catalytic activity">
    <reaction evidence="6">
        <text>guanosine(527) in 16S rRNA + S-adenosyl-L-methionine = N(7)-methylguanosine(527) in 16S rRNA + S-adenosyl-L-homocysteine</text>
        <dbReference type="Rhea" id="RHEA:42732"/>
        <dbReference type="Rhea" id="RHEA-COMP:10209"/>
        <dbReference type="Rhea" id="RHEA-COMP:10210"/>
        <dbReference type="ChEBI" id="CHEBI:57856"/>
        <dbReference type="ChEBI" id="CHEBI:59789"/>
        <dbReference type="ChEBI" id="CHEBI:74269"/>
        <dbReference type="ChEBI" id="CHEBI:74480"/>
        <dbReference type="EC" id="2.1.1.170"/>
    </reaction>
</comment>
<dbReference type="InterPro" id="IPR003682">
    <property type="entry name" value="rRNA_ssu_MeTfrase_G"/>
</dbReference>
<organism evidence="7 8">
    <name type="scientific">Parathalassolituus penaei</name>
    <dbReference type="NCBI Taxonomy" id="2997323"/>
    <lineage>
        <taxon>Bacteria</taxon>
        <taxon>Pseudomonadati</taxon>
        <taxon>Pseudomonadota</taxon>
        <taxon>Gammaproteobacteria</taxon>
        <taxon>Oceanospirillales</taxon>
        <taxon>Oceanospirillaceae</taxon>
        <taxon>Parathalassolituus</taxon>
    </lineage>
</organism>
<dbReference type="PANTHER" id="PTHR31760">
    <property type="entry name" value="S-ADENOSYL-L-METHIONINE-DEPENDENT METHYLTRANSFERASES SUPERFAMILY PROTEIN"/>
    <property type="match status" value="1"/>
</dbReference>
<dbReference type="HAMAP" id="MF_00074">
    <property type="entry name" value="16SrRNA_methyltr_G"/>
    <property type="match status" value="1"/>
</dbReference>
<dbReference type="Proteomes" id="UP001150830">
    <property type="component" value="Unassembled WGS sequence"/>
</dbReference>
<dbReference type="PANTHER" id="PTHR31760:SF0">
    <property type="entry name" value="S-ADENOSYL-L-METHIONINE-DEPENDENT METHYLTRANSFERASES SUPERFAMILY PROTEIN"/>
    <property type="match status" value="1"/>
</dbReference>
<feature type="binding site" evidence="6">
    <location>
        <position position="89"/>
    </location>
    <ligand>
        <name>S-adenosyl-L-methionine</name>
        <dbReference type="ChEBI" id="CHEBI:59789"/>
    </ligand>
</feature>
<comment type="subcellular location">
    <subcellularLocation>
        <location evidence="6">Cytoplasm</location>
    </subcellularLocation>
</comment>
<name>A0A9X3IRV0_9GAMM</name>
<evidence type="ECO:0000256" key="5">
    <source>
        <dbReference type="ARBA" id="ARBA00022691"/>
    </source>
</evidence>
<dbReference type="GO" id="GO:0005829">
    <property type="term" value="C:cytosol"/>
    <property type="evidence" value="ECO:0007669"/>
    <property type="project" value="TreeGrafter"/>
</dbReference>
<comment type="similarity">
    <text evidence="6">Belongs to the methyltransferase superfamily. RNA methyltransferase RsmG family.</text>
</comment>
<dbReference type="SUPFAM" id="SSF53335">
    <property type="entry name" value="S-adenosyl-L-methionine-dependent methyltransferases"/>
    <property type="match status" value="1"/>
</dbReference>
<comment type="caution">
    <text evidence="7">The sequence shown here is derived from an EMBL/GenBank/DDBJ whole genome shotgun (WGS) entry which is preliminary data.</text>
</comment>
<feature type="binding site" evidence="6">
    <location>
        <position position="150"/>
    </location>
    <ligand>
        <name>S-adenosyl-L-methionine</name>
        <dbReference type="ChEBI" id="CHEBI:59789"/>
    </ligand>
</feature>
<gene>
    <name evidence="6 7" type="primary">rsmG</name>
    <name evidence="7" type="ORF">OUO13_08595</name>
</gene>
<evidence type="ECO:0000256" key="3">
    <source>
        <dbReference type="ARBA" id="ARBA00022603"/>
    </source>
</evidence>
<keyword evidence="3 6" id="KW-0489">Methyltransferase</keyword>
<evidence type="ECO:0000313" key="8">
    <source>
        <dbReference type="Proteomes" id="UP001150830"/>
    </source>
</evidence>
<comment type="caution">
    <text evidence="6">Lacks conserved residue(s) required for the propagation of feature annotation.</text>
</comment>
<protein>
    <recommendedName>
        <fullName evidence="6">Ribosomal RNA small subunit methyltransferase G</fullName>
        <ecNumber evidence="6">2.1.1.170</ecNumber>
    </recommendedName>
    <alternativeName>
        <fullName evidence="6">16S rRNA 7-methylguanosine methyltransferase</fullName>
        <shortName evidence="6">16S rRNA m7G methyltransferase</shortName>
    </alternativeName>
</protein>
<keyword evidence="5 6" id="KW-0949">S-adenosyl-L-methionine</keyword>
<dbReference type="CDD" id="cd02440">
    <property type="entry name" value="AdoMet_MTases"/>
    <property type="match status" value="1"/>
</dbReference>